<dbReference type="Proteomes" id="UP001472677">
    <property type="component" value="Unassembled WGS sequence"/>
</dbReference>
<evidence type="ECO:0000313" key="4">
    <source>
        <dbReference type="Proteomes" id="UP001472677"/>
    </source>
</evidence>
<keyword evidence="4" id="KW-1185">Reference proteome</keyword>
<keyword evidence="2" id="KW-0808">Transferase</keyword>
<gene>
    <name evidence="3" type="ORF">V6N12_039699</name>
</gene>
<evidence type="ECO:0000256" key="1">
    <source>
        <dbReference type="ARBA" id="ARBA00009995"/>
    </source>
</evidence>
<comment type="caution">
    <text evidence="3">The sequence shown here is derived from an EMBL/GenBank/DDBJ whole genome shotgun (WGS) entry which is preliminary data.</text>
</comment>
<accession>A0ABR2E1F0</accession>
<dbReference type="SUPFAM" id="SSF53756">
    <property type="entry name" value="UDP-Glycosyltransferase/glycogen phosphorylase"/>
    <property type="match status" value="1"/>
</dbReference>
<dbReference type="PANTHER" id="PTHR11926">
    <property type="entry name" value="GLUCOSYL/GLUCURONOSYL TRANSFERASES"/>
    <property type="match status" value="1"/>
</dbReference>
<evidence type="ECO:0000313" key="3">
    <source>
        <dbReference type="EMBL" id="KAK8551024.1"/>
    </source>
</evidence>
<dbReference type="PANTHER" id="PTHR11926:SF774">
    <property type="entry name" value="UDP-GLYCOSYLTRANSFERASE 85A1-RELATED"/>
    <property type="match status" value="1"/>
</dbReference>
<sequence length="151" mass="16867">MQAMQSSSSICHIVAVPYPGRGHVNPMMNLCKLLCSKTPNILITFVNCYHRRVVATFLCIIEQGSELVDYIPGLTPTRLADLPTIFHVNDQQVLSLVLDCVSSMPKARYLLFTSVYELESRVIDAFKETLPFPVYAIGPSVPYLDLEEPSC</sequence>
<dbReference type="EMBL" id="JBBPBM010000020">
    <property type="protein sequence ID" value="KAK8551024.1"/>
    <property type="molecule type" value="Genomic_DNA"/>
</dbReference>
<dbReference type="Gene3D" id="3.40.50.2000">
    <property type="entry name" value="Glycogen Phosphorylase B"/>
    <property type="match status" value="2"/>
</dbReference>
<evidence type="ECO:0000256" key="2">
    <source>
        <dbReference type="ARBA" id="ARBA00022676"/>
    </source>
</evidence>
<proteinExistence type="inferred from homology"/>
<organism evidence="3 4">
    <name type="scientific">Hibiscus sabdariffa</name>
    <name type="common">roselle</name>
    <dbReference type="NCBI Taxonomy" id="183260"/>
    <lineage>
        <taxon>Eukaryota</taxon>
        <taxon>Viridiplantae</taxon>
        <taxon>Streptophyta</taxon>
        <taxon>Embryophyta</taxon>
        <taxon>Tracheophyta</taxon>
        <taxon>Spermatophyta</taxon>
        <taxon>Magnoliopsida</taxon>
        <taxon>eudicotyledons</taxon>
        <taxon>Gunneridae</taxon>
        <taxon>Pentapetalae</taxon>
        <taxon>rosids</taxon>
        <taxon>malvids</taxon>
        <taxon>Malvales</taxon>
        <taxon>Malvaceae</taxon>
        <taxon>Malvoideae</taxon>
        <taxon>Hibiscus</taxon>
    </lineage>
</organism>
<name>A0ABR2E1F0_9ROSI</name>
<protein>
    <submittedName>
        <fullName evidence="3">Uncharacterized protein</fullName>
    </submittedName>
</protein>
<keyword evidence="2" id="KW-0328">Glycosyltransferase</keyword>
<reference evidence="3 4" key="1">
    <citation type="journal article" date="2024" name="G3 (Bethesda)">
        <title>Genome assembly of Hibiscus sabdariffa L. provides insights into metabolisms of medicinal natural products.</title>
        <authorList>
            <person name="Kim T."/>
        </authorList>
    </citation>
    <scope>NUCLEOTIDE SEQUENCE [LARGE SCALE GENOMIC DNA]</scope>
    <source>
        <strain evidence="3">TK-2024</strain>
        <tissue evidence="3">Old leaves</tissue>
    </source>
</reference>
<comment type="similarity">
    <text evidence="1">Belongs to the UDP-glycosyltransferase family.</text>
</comment>